<proteinExistence type="predicted"/>
<dbReference type="RefSeq" id="XP_018293423.1">
    <property type="nucleotide sequence ID" value="XM_018441278.1"/>
</dbReference>
<evidence type="ECO:0000313" key="4">
    <source>
        <dbReference type="Proteomes" id="UP000077315"/>
    </source>
</evidence>
<evidence type="ECO:0000259" key="2">
    <source>
        <dbReference type="PROSITE" id="PS50157"/>
    </source>
</evidence>
<evidence type="ECO:0000256" key="1">
    <source>
        <dbReference type="PROSITE-ProRule" id="PRU00042"/>
    </source>
</evidence>
<dbReference type="PROSITE" id="PS50157">
    <property type="entry name" value="ZINC_FINGER_C2H2_2"/>
    <property type="match status" value="1"/>
</dbReference>
<dbReference type="InterPro" id="IPR013087">
    <property type="entry name" value="Znf_C2H2_type"/>
</dbReference>
<dbReference type="GO" id="GO:0008270">
    <property type="term" value="F:zinc ion binding"/>
    <property type="evidence" value="ECO:0007669"/>
    <property type="project" value="UniProtKB-KW"/>
</dbReference>
<keyword evidence="1" id="KW-0862">Zinc</keyword>
<feature type="domain" description="C2H2-type" evidence="2">
    <location>
        <begin position="17"/>
        <end position="50"/>
    </location>
</feature>
<dbReference type="GeneID" id="29002184"/>
<keyword evidence="1" id="KW-0479">Metal-binding</keyword>
<gene>
    <name evidence="3" type="ORF">PHYBLDRAFT_64304</name>
</gene>
<evidence type="ECO:0000313" key="3">
    <source>
        <dbReference type="EMBL" id="OAD75383.1"/>
    </source>
</evidence>
<protein>
    <submittedName>
        <fullName evidence="3">C2H2-type zinc finger transcription factor</fullName>
    </submittedName>
</protein>
<keyword evidence="4" id="KW-1185">Reference proteome</keyword>
<name>A0A162UI43_PHYB8</name>
<accession>A0A162UI43</accession>
<dbReference type="EMBL" id="KV440977">
    <property type="protein sequence ID" value="OAD75383.1"/>
    <property type="molecule type" value="Genomic_DNA"/>
</dbReference>
<keyword evidence="1" id="KW-0863">Zinc-finger</keyword>
<dbReference type="Proteomes" id="UP000077315">
    <property type="component" value="Unassembled WGS sequence"/>
</dbReference>
<sequence>MSYSNKRTRSFTDLPSFECDFCSLTHHTSKQLRNHKRIYKTVNVHVGNENLQEPAMKSAPAQTNIEDVPFDPFQSRTFKASCNFKAGDQGHVYNDNIFTNNTFTTSELFSIGLNDLVTDHGVSTDLHSLLVDLMNMVIRDNDKLKEEYNPKVLHAGPVNTLIKSKTDLKSYEYDICENVCLLFDITKDEDKCSICKAYRYKEIDGDSSLVPVNIMKMMSIGDQLARLLGNDKTRAKLQCRANRQSISNKISDYFDGEEYKTLKEQQLFDSPNDIAIALFLDGFVNQEKSKQQLTIVHDFLYMGYLRLIFFFVSRCTDEYLIQLAIIPGKPKDLDSFLLPIIDEISSLGKHGLIIKKFNGEQIKAKVHMVMASGDIPQVTQFCHHTGHMSNKGCRICEVEGVSPPHGKGKYYQDRCATLRTKDDFVGGYRKTHLFIGSVIFYFSHNISPYDENCRQLLVLVSVMNDHSAADYNNSIPVVTLEATSIYQRLAVISINDIQNQVGLVQTAMDSKKYKVVAPYYIFNEDMKSTAGKLSHIKL</sequence>
<reference evidence="4" key="1">
    <citation type="submission" date="2015-06" db="EMBL/GenBank/DDBJ databases">
        <title>Expansion of signal transduction pathways in fungi by whole-genome duplication.</title>
        <authorList>
            <consortium name="DOE Joint Genome Institute"/>
            <person name="Corrochano L.M."/>
            <person name="Kuo A."/>
            <person name="Marcet-Houben M."/>
            <person name="Polaino S."/>
            <person name="Salamov A."/>
            <person name="Villalobos J.M."/>
            <person name="Alvarez M.I."/>
            <person name="Avalos J."/>
            <person name="Benito E.P."/>
            <person name="Benoit I."/>
            <person name="Burger G."/>
            <person name="Camino L.P."/>
            <person name="Canovas D."/>
            <person name="Cerda-Olmedo E."/>
            <person name="Cheng J.-F."/>
            <person name="Dominguez A."/>
            <person name="Elias M."/>
            <person name="Eslava A.P."/>
            <person name="Glaser F."/>
            <person name="Grimwood J."/>
            <person name="Gutierrez G."/>
            <person name="Heitman J."/>
            <person name="Henrissat B."/>
            <person name="Iturriaga E.A."/>
            <person name="Lang B.F."/>
            <person name="Lavin J.L."/>
            <person name="Lee S."/>
            <person name="Li W."/>
            <person name="Lindquist E."/>
            <person name="Lopez-Garcia S."/>
            <person name="Luque E.M."/>
            <person name="Marcos A.T."/>
            <person name="Martin J."/>
            <person name="McCluskey K."/>
            <person name="Medina H.R."/>
            <person name="Miralles-Duran A."/>
            <person name="Miyazaki A."/>
            <person name="Munoz-Torres E."/>
            <person name="Oguiza J.A."/>
            <person name="Ohm R."/>
            <person name="Olmedo M."/>
            <person name="Orejas M."/>
            <person name="Ortiz-Castellanos L."/>
            <person name="Pisabarro A.G."/>
            <person name="Rodriguez-Romero J."/>
            <person name="Ruiz-Herrera J."/>
            <person name="Ruiz-Vazquez R."/>
            <person name="Sanz C."/>
            <person name="Schackwitz W."/>
            <person name="Schmutz J."/>
            <person name="Shahriari M."/>
            <person name="Shelest E."/>
            <person name="Silva-Franco F."/>
            <person name="Soanes D."/>
            <person name="Syed K."/>
            <person name="Tagua V.G."/>
            <person name="Talbot N.J."/>
            <person name="Thon M."/>
            <person name="De vries R.P."/>
            <person name="Wiebenga A."/>
            <person name="Yadav J.S."/>
            <person name="Braun E.L."/>
            <person name="Baker S."/>
            <person name="Garre V."/>
            <person name="Horwitz B."/>
            <person name="Torres-Martinez S."/>
            <person name="Idnurm A."/>
            <person name="Herrera-Estrella A."/>
            <person name="Gabaldon T."/>
            <person name="Grigoriev I.V."/>
        </authorList>
    </citation>
    <scope>NUCLEOTIDE SEQUENCE [LARGE SCALE GENOMIC DNA]</scope>
    <source>
        <strain evidence="4">NRRL 1555(-)</strain>
    </source>
</reference>
<organism evidence="3 4">
    <name type="scientific">Phycomyces blakesleeanus (strain ATCC 8743b / DSM 1359 / FGSC 10004 / NBRC 33097 / NRRL 1555)</name>
    <dbReference type="NCBI Taxonomy" id="763407"/>
    <lineage>
        <taxon>Eukaryota</taxon>
        <taxon>Fungi</taxon>
        <taxon>Fungi incertae sedis</taxon>
        <taxon>Mucoromycota</taxon>
        <taxon>Mucoromycotina</taxon>
        <taxon>Mucoromycetes</taxon>
        <taxon>Mucorales</taxon>
        <taxon>Phycomycetaceae</taxon>
        <taxon>Phycomyces</taxon>
    </lineage>
</organism>
<dbReference type="VEuPathDB" id="FungiDB:PHYBLDRAFT_64304"/>
<dbReference type="OrthoDB" id="2282972at2759"/>
<dbReference type="InParanoid" id="A0A162UI43"/>
<dbReference type="AlphaFoldDB" id="A0A162UI43"/>